<dbReference type="Pfam" id="PF00291">
    <property type="entry name" value="PALP"/>
    <property type="match status" value="1"/>
</dbReference>
<dbReference type="STRING" id="1618490.US90_C0021G0027"/>
<dbReference type="GO" id="GO:0006567">
    <property type="term" value="P:L-threonine catabolic process"/>
    <property type="evidence" value="ECO:0007669"/>
    <property type="project" value="TreeGrafter"/>
</dbReference>
<dbReference type="GO" id="GO:0004794">
    <property type="term" value="F:threonine deaminase activity"/>
    <property type="evidence" value="ECO:0007669"/>
    <property type="project" value="TreeGrafter"/>
</dbReference>
<evidence type="ECO:0000313" key="5">
    <source>
        <dbReference type="EMBL" id="KKQ68784.1"/>
    </source>
</evidence>
<dbReference type="AlphaFoldDB" id="A0A0G0M549"/>
<dbReference type="EMBL" id="LBUT01000021">
    <property type="protein sequence ID" value="KKQ68784.1"/>
    <property type="molecule type" value="Genomic_DNA"/>
</dbReference>
<evidence type="ECO:0000256" key="1">
    <source>
        <dbReference type="ARBA" id="ARBA00001933"/>
    </source>
</evidence>
<dbReference type="InterPro" id="IPR050147">
    <property type="entry name" value="Ser/Thr_Dehydratase"/>
</dbReference>
<protein>
    <submittedName>
        <fullName evidence="5">ThrC-like protein probable threonine synthase</fullName>
    </submittedName>
</protein>
<sequence length="272" mass="29815">MNQNKLIKIENFYLKREDQNPTGSAKDRALIAQIQNLIEKKITNAVISSTGNAAISAAYFCQKQGINLTIFVSPKINQKKLFLISPSAKIITSLKPISDAFKFSKSQNAYFLRQSTDPSSLIGYQKIAKEILDQNPQTSSIFIPVGSGTTLLGISQKLPPHIPIFAVQSAANPTITSKFNTQYTKETQLITDALSAKYLPLKLKILNAIKNSKGTGLTIQNQQIINSHQRLLDLNVKCSLEGGLTLAGFEMANKLNLNIGNNPIIIITGTLR</sequence>
<feature type="domain" description="Tryptophan synthase beta chain-like PALP" evidence="4">
    <location>
        <begin position="7"/>
        <end position="269"/>
    </location>
</feature>
<dbReference type="PANTHER" id="PTHR48078">
    <property type="entry name" value="THREONINE DEHYDRATASE, MITOCHONDRIAL-RELATED"/>
    <property type="match status" value="1"/>
</dbReference>
<keyword evidence="2" id="KW-0663">Pyridoxal phosphate</keyword>
<reference evidence="5 6" key="1">
    <citation type="journal article" date="2015" name="Nature">
        <title>rRNA introns, odd ribosomes, and small enigmatic genomes across a large radiation of phyla.</title>
        <authorList>
            <person name="Brown C.T."/>
            <person name="Hug L.A."/>
            <person name="Thomas B.C."/>
            <person name="Sharon I."/>
            <person name="Castelle C.J."/>
            <person name="Singh A."/>
            <person name="Wilkins M.J."/>
            <person name="Williams K.H."/>
            <person name="Banfield J.F."/>
        </authorList>
    </citation>
    <scope>NUCLEOTIDE SEQUENCE [LARGE SCALE GENOMIC DNA]</scope>
</reference>
<dbReference type="CDD" id="cd00640">
    <property type="entry name" value="Trp-synth-beta_II"/>
    <property type="match status" value="1"/>
</dbReference>
<evidence type="ECO:0000256" key="2">
    <source>
        <dbReference type="ARBA" id="ARBA00022898"/>
    </source>
</evidence>
<dbReference type="InterPro" id="IPR001926">
    <property type="entry name" value="TrpB-like_PALP"/>
</dbReference>
<evidence type="ECO:0000259" key="4">
    <source>
        <dbReference type="Pfam" id="PF00291"/>
    </source>
</evidence>
<comment type="cofactor">
    <cofactor evidence="1">
        <name>pyridoxal 5'-phosphate</name>
        <dbReference type="ChEBI" id="CHEBI:597326"/>
    </cofactor>
</comment>
<dbReference type="InterPro" id="IPR036052">
    <property type="entry name" value="TrpB-like_PALP_sf"/>
</dbReference>
<comment type="caution">
    <text evidence="5">The sequence shown here is derived from an EMBL/GenBank/DDBJ whole genome shotgun (WGS) entry which is preliminary data.</text>
</comment>
<proteinExistence type="predicted"/>
<evidence type="ECO:0000256" key="3">
    <source>
        <dbReference type="ARBA" id="ARBA00023239"/>
    </source>
</evidence>
<dbReference type="PANTHER" id="PTHR48078:SF6">
    <property type="entry name" value="L-THREONINE DEHYDRATASE CATABOLIC TDCB"/>
    <property type="match status" value="1"/>
</dbReference>
<keyword evidence="3" id="KW-0456">Lyase</keyword>
<dbReference type="GO" id="GO:0009097">
    <property type="term" value="P:isoleucine biosynthetic process"/>
    <property type="evidence" value="ECO:0007669"/>
    <property type="project" value="TreeGrafter"/>
</dbReference>
<dbReference type="Proteomes" id="UP000034406">
    <property type="component" value="Unassembled WGS sequence"/>
</dbReference>
<dbReference type="GO" id="GO:0003941">
    <property type="term" value="F:L-serine ammonia-lyase activity"/>
    <property type="evidence" value="ECO:0007669"/>
    <property type="project" value="TreeGrafter"/>
</dbReference>
<dbReference type="GO" id="GO:0006565">
    <property type="term" value="P:L-serine catabolic process"/>
    <property type="evidence" value="ECO:0007669"/>
    <property type="project" value="TreeGrafter"/>
</dbReference>
<evidence type="ECO:0000313" key="6">
    <source>
        <dbReference type="Proteomes" id="UP000034406"/>
    </source>
</evidence>
<accession>A0A0G0M549</accession>
<organism evidence="5 6">
    <name type="scientific">Candidatus Shapirobacteria bacterium GW2011_GWE2_38_30</name>
    <dbReference type="NCBI Taxonomy" id="1618490"/>
    <lineage>
        <taxon>Bacteria</taxon>
        <taxon>Candidatus Shapironibacteriota</taxon>
    </lineage>
</organism>
<gene>
    <name evidence="5" type="ORF">US90_C0021G0027</name>
</gene>
<dbReference type="Gene3D" id="3.40.50.1100">
    <property type="match status" value="2"/>
</dbReference>
<dbReference type="SUPFAM" id="SSF53686">
    <property type="entry name" value="Tryptophan synthase beta subunit-like PLP-dependent enzymes"/>
    <property type="match status" value="1"/>
</dbReference>
<name>A0A0G0M549_9BACT</name>